<feature type="compositionally biased region" description="Basic and acidic residues" evidence="1">
    <location>
        <begin position="44"/>
        <end position="62"/>
    </location>
</feature>
<dbReference type="EMBL" id="JABBWK010000103">
    <property type="protein sequence ID" value="KAG1893298.1"/>
    <property type="molecule type" value="Genomic_DNA"/>
</dbReference>
<dbReference type="AlphaFoldDB" id="A0AAD4DUU1"/>
<protein>
    <submittedName>
        <fullName evidence="2">Uncharacterized protein</fullName>
    </submittedName>
</protein>
<dbReference type="Proteomes" id="UP001195769">
    <property type="component" value="Unassembled WGS sequence"/>
</dbReference>
<organism evidence="2 3">
    <name type="scientific">Suillus fuscotomentosus</name>
    <dbReference type="NCBI Taxonomy" id="1912939"/>
    <lineage>
        <taxon>Eukaryota</taxon>
        <taxon>Fungi</taxon>
        <taxon>Dikarya</taxon>
        <taxon>Basidiomycota</taxon>
        <taxon>Agaricomycotina</taxon>
        <taxon>Agaricomycetes</taxon>
        <taxon>Agaricomycetidae</taxon>
        <taxon>Boletales</taxon>
        <taxon>Suillineae</taxon>
        <taxon>Suillaceae</taxon>
        <taxon>Suillus</taxon>
    </lineage>
</organism>
<dbReference type="RefSeq" id="XP_041218874.1">
    <property type="nucleotide sequence ID" value="XM_041368334.1"/>
</dbReference>
<sequence length="520" mass="57432">MPTGLAVEAVVSRCFPPLQDGAAPRAGIQGFSTEGMSLEQVALLRHESNQDQNRDPEVEELLKGAVHGGPKSEVPRTSDAYEGTGPMKRSFDNRFPPRATPAKKVKLEGAADPSSKALPSRSKPAYTPREHTKSQAKVKRDARRRELQLQSRARKAEELKSKGGLDALTFRTSSTGWQGTNYGSTKEGKELIAQWEDYSILLRLKDFDRVPYCGLKTHIRDSQGRLWLVRTFVGERIEALLPAFEKQAAAFVSTVETNRSGFTEAEMEENSRGSHWSSICGHDRNSKQVPTLTAWHSSNAEAVDALWRPDGAMFQIRQALHSVPLPEPHTSSSAIMNRVFRAEFPLLAKRYADCSQALGISPLYGHFFSFCLNSARAGVERVHCSPHVDWKNIAIGVCVVFVYGKFNSKERSWLVIWEAGLILEMPAGVFVMYPSSLFFHFNVDVCDLKLVCTDGRPPTPENSSLLDGGNGRGSCVWFNQSSMFQTAELGFATIAQAREAGVPCNSDSSSLISRGFFPLA</sequence>
<evidence type="ECO:0000313" key="3">
    <source>
        <dbReference type="Proteomes" id="UP001195769"/>
    </source>
</evidence>
<reference evidence="2" key="1">
    <citation type="journal article" date="2020" name="New Phytol.">
        <title>Comparative genomics reveals dynamic genome evolution in host specialist ectomycorrhizal fungi.</title>
        <authorList>
            <person name="Lofgren L.A."/>
            <person name="Nguyen N.H."/>
            <person name="Vilgalys R."/>
            <person name="Ruytinx J."/>
            <person name="Liao H.L."/>
            <person name="Branco S."/>
            <person name="Kuo A."/>
            <person name="LaButti K."/>
            <person name="Lipzen A."/>
            <person name="Andreopoulos W."/>
            <person name="Pangilinan J."/>
            <person name="Riley R."/>
            <person name="Hundley H."/>
            <person name="Na H."/>
            <person name="Barry K."/>
            <person name="Grigoriev I.V."/>
            <person name="Stajich J.E."/>
            <person name="Kennedy P.G."/>
        </authorList>
    </citation>
    <scope>NUCLEOTIDE SEQUENCE</scope>
    <source>
        <strain evidence="2">FC203</strain>
    </source>
</reference>
<gene>
    <name evidence="2" type="ORF">F5891DRAFT_1196628</name>
</gene>
<proteinExistence type="predicted"/>
<comment type="caution">
    <text evidence="2">The sequence shown here is derived from an EMBL/GenBank/DDBJ whole genome shotgun (WGS) entry which is preliminary data.</text>
</comment>
<dbReference type="Gene3D" id="3.60.130.30">
    <property type="match status" value="1"/>
</dbReference>
<name>A0AAD4DUU1_9AGAM</name>
<accession>A0AAD4DUU1</accession>
<dbReference type="GeneID" id="64662632"/>
<keyword evidence="3" id="KW-1185">Reference proteome</keyword>
<feature type="region of interest" description="Disordered" evidence="1">
    <location>
        <begin position="44"/>
        <end position="144"/>
    </location>
</feature>
<evidence type="ECO:0000313" key="2">
    <source>
        <dbReference type="EMBL" id="KAG1893298.1"/>
    </source>
</evidence>
<evidence type="ECO:0000256" key="1">
    <source>
        <dbReference type="SAM" id="MobiDB-lite"/>
    </source>
</evidence>